<accession>A0A0H3ZPV0</accession>
<name>A0A0H3ZPV0_9VIBR</name>
<dbReference type="AlphaFoldDB" id="A0A0H3ZPV0"/>
<sequence>MNALMKIDITTETYQRLSELVQGFDSPDAVINRLIDEVTKQPKEKPIVIFNPSNEEKFKGELLSTKLAEVCLHYTNTTPLFFPWNAQKLKDTSNLKANLWSGFLRDWKKKGITKIELTVLSNDADMEMLKLAHALGLSYADAMKIQPRSHRENDDYYLIWFENEDMEILNKIVHKKVDNDLNFYLPAFMLDN</sequence>
<evidence type="ECO:0000313" key="1">
    <source>
        <dbReference type="EMBL" id="AKN38383.1"/>
    </source>
</evidence>
<organism evidence="1">
    <name type="scientific">Vibrio tasmaniensis</name>
    <dbReference type="NCBI Taxonomy" id="212663"/>
    <lineage>
        <taxon>Bacteria</taxon>
        <taxon>Pseudomonadati</taxon>
        <taxon>Pseudomonadota</taxon>
        <taxon>Gammaproteobacteria</taxon>
        <taxon>Vibrionales</taxon>
        <taxon>Vibrionaceae</taxon>
        <taxon>Vibrio</taxon>
    </lineage>
</organism>
<dbReference type="EMBL" id="KP795579">
    <property type="protein sequence ID" value="AKN38383.1"/>
    <property type="molecule type" value="Genomic_DNA"/>
</dbReference>
<reference evidence="1" key="1">
    <citation type="journal article" date="2015" name="MBio">
        <title>Eco-Evolutionary Dynamics of Episomes among Ecologically Cohesive Bacterial Populations.</title>
        <authorList>
            <person name="Xue H."/>
            <person name="Cordero O.X."/>
            <person name="Camas F.M."/>
            <person name="Trimble W."/>
            <person name="Meyer F."/>
            <person name="Guglielmini J."/>
            <person name="Rocha E.P."/>
            <person name="Polz M.F."/>
        </authorList>
    </citation>
    <scope>NUCLEOTIDE SEQUENCE</scope>
    <source>
        <strain evidence="1">1F_279</strain>
    </source>
</reference>
<proteinExistence type="predicted"/>
<protein>
    <submittedName>
        <fullName evidence="1">Uncharacterized protein</fullName>
    </submittedName>
</protein>